<comment type="similarity">
    <text evidence="1">Belongs to the RMD1/sif2 family.</text>
</comment>
<dbReference type="PANTHER" id="PTHR16255">
    <property type="entry name" value="REQUIRED FOR MEIOTIC NUCLEAR DIVISION PROTEIN 1 HOMOLOG"/>
    <property type="match status" value="1"/>
</dbReference>
<dbReference type="PANTHER" id="PTHR16255:SF15">
    <property type="entry name" value="SPORULATION PROTEIN RMD1"/>
    <property type="match status" value="1"/>
</dbReference>
<evidence type="ECO:0000256" key="1">
    <source>
        <dbReference type="ARBA" id="ARBA00008306"/>
    </source>
</evidence>
<dbReference type="OrthoDB" id="18302at2759"/>
<evidence type="ECO:0000313" key="6">
    <source>
        <dbReference type="Proteomes" id="UP000070544"/>
    </source>
</evidence>
<feature type="region of interest" description="Disordered" evidence="2">
    <location>
        <begin position="1"/>
        <end position="54"/>
    </location>
</feature>
<dbReference type="EMBL" id="KQ965731">
    <property type="protein sequence ID" value="KXS22583.1"/>
    <property type="molecule type" value="Genomic_DNA"/>
</dbReference>
<dbReference type="InterPro" id="IPR003734">
    <property type="entry name" value="DUF155"/>
</dbReference>
<feature type="domain" description="DUF155" evidence="4">
    <location>
        <begin position="321"/>
        <end position="495"/>
    </location>
</feature>
<keyword evidence="6" id="KW-1185">Reference proteome</keyword>
<evidence type="ECO:0000313" key="5">
    <source>
        <dbReference type="EMBL" id="KXS22583.1"/>
    </source>
</evidence>
<evidence type="ECO:0000256" key="2">
    <source>
        <dbReference type="SAM" id="MobiDB-lite"/>
    </source>
</evidence>
<keyword evidence="3" id="KW-0472">Membrane</keyword>
<dbReference type="GO" id="GO:0005739">
    <property type="term" value="C:mitochondrion"/>
    <property type="evidence" value="ECO:0007669"/>
    <property type="project" value="UniProtKB-ARBA"/>
</dbReference>
<proteinExistence type="inferred from homology"/>
<gene>
    <name evidence="5" type="ORF">M427DRAFT_175702</name>
</gene>
<feature type="compositionally biased region" description="Polar residues" evidence="2">
    <location>
        <begin position="36"/>
        <end position="54"/>
    </location>
</feature>
<dbReference type="InterPro" id="IPR051624">
    <property type="entry name" value="RMD1/Sad1-interacting"/>
</dbReference>
<feature type="compositionally biased region" description="Basic and acidic residues" evidence="2">
    <location>
        <begin position="1"/>
        <end position="33"/>
    </location>
</feature>
<reference evidence="5 6" key="1">
    <citation type="journal article" date="2015" name="Genome Biol. Evol.">
        <title>Phylogenomic analyses indicate that early fungi evolved digesting cell walls of algal ancestors of land plants.</title>
        <authorList>
            <person name="Chang Y."/>
            <person name="Wang S."/>
            <person name="Sekimoto S."/>
            <person name="Aerts A.L."/>
            <person name="Choi C."/>
            <person name="Clum A."/>
            <person name="LaButti K.M."/>
            <person name="Lindquist E.A."/>
            <person name="Yee Ngan C."/>
            <person name="Ohm R.A."/>
            <person name="Salamov A.A."/>
            <person name="Grigoriev I.V."/>
            <person name="Spatafora J.W."/>
            <person name="Berbee M.L."/>
        </authorList>
    </citation>
    <scope>NUCLEOTIDE SEQUENCE [LARGE SCALE GENOMIC DNA]</scope>
    <source>
        <strain evidence="5 6">JEL478</strain>
    </source>
</reference>
<evidence type="ECO:0000256" key="3">
    <source>
        <dbReference type="SAM" id="Phobius"/>
    </source>
</evidence>
<feature type="compositionally biased region" description="Pro residues" evidence="2">
    <location>
        <begin position="299"/>
        <end position="309"/>
    </location>
</feature>
<accession>A0A139B1A9</accession>
<keyword evidence="3" id="KW-0812">Transmembrane</keyword>
<feature type="transmembrane region" description="Helical" evidence="3">
    <location>
        <begin position="520"/>
        <end position="541"/>
    </location>
</feature>
<keyword evidence="3" id="KW-1133">Transmembrane helix</keyword>
<sequence>MENEGERRRERRRSERAVEGLRAEAEIDGERPIFQRPSQASSLPTDAFLSNHSRTPSRALLSISRRASLDETEPSLPGAFVPSQVHDNRTHPHMGRSQSGRQQLLPGTVLNVPKPDGKVHPQRTTKTTQKLVALPSLAPLALLDDASSSPTPTRVLRHPSEATVPPFASTFYDHAEDDALFHRQDHDGYPDADLDLDERDVFVRDLVVAENEILVPDVERGYAPPPSPTPYPRVTGYCTADSYGMPRLQSMFEGRGRKWRQYDEAAYVVIEGEGDPLAPATSPPTSPTRSTRPLLVSPSTPPRTIPGPSPSTHASFPPRALFLFAFGVAVFWGFSEADERRVLEVVQEEAQGGLAQGEWQVEDLRFEYEEGQEGEGGRIYNDVLTLRTPHHLAKLALSHAIAQSVKLAVYESLLLSTLSDTRTIPQQMATKGEVDMSRGDVVRVVGGLFRVRTEVNLVSNVLDSPEVFWDRPELAPLYNSMRVYLEITQRASVLNHRALVISDLVDVLTEHLNHSKMDTITWIIIWLIVVDVVVMVMEVVVKVRSRRRKLLMCLQAVWA</sequence>
<name>A0A139B1A9_GONPJ</name>
<evidence type="ECO:0000259" key="4">
    <source>
        <dbReference type="Pfam" id="PF02582"/>
    </source>
</evidence>
<organism evidence="5 6">
    <name type="scientific">Gonapodya prolifera (strain JEL478)</name>
    <name type="common">Monoblepharis prolifera</name>
    <dbReference type="NCBI Taxonomy" id="1344416"/>
    <lineage>
        <taxon>Eukaryota</taxon>
        <taxon>Fungi</taxon>
        <taxon>Fungi incertae sedis</taxon>
        <taxon>Chytridiomycota</taxon>
        <taxon>Chytridiomycota incertae sedis</taxon>
        <taxon>Monoblepharidomycetes</taxon>
        <taxon>Monoblepharidales</taxon>
        <taxon>Gonapodyaceae</taxon>
        <taxon>Gonapodya</taxon>
    </lineage>
</organism>
<dbReference type="Proteomes" id="UP000070544">
    <property type="component" value="Unassembled WGS sequence"/>
</dbReference>
<protein>
    <submittedName>
        <fullName evidence="5">DUF155-domain-containing protein</fullName>
    </submittedName>
</protein>
<dbReference type="AlphaFoldDB" id="A0A139B1A9"/>
<dbReference type="Pfam" id="PF02582">
    <property type="entry name" value="DUF155"/>
    <property type="match status" value="1"/>
</dbReference>
<feature type="region of interest" description="Disordered" evidence="2">
    <location>
        <begin position="273"/>
        <end position="312"/>
    </location>
</feature>